<evidence type="ECO:0000256" key="1">
    <source>
        <dbReference type="SAM" id="MobiDB-lite"/>
    </source>
</evidence>
<dbReference type="EMBL" id="JAYMGO010000020">
    <property type="protein sequence ID" value="KAL1253934.1"/>
    <property type="molecule type" value="Genomic_DNA"/>
</dbReference>
<feature type="region of interest" description="Disordered" evidence="1">
    <location>
        <begin position="26"/>
        <end position="46"/>
    </location>
</feature>
<comment type="caution">
    <text evidence="2">The sequence shown here is derived from an EMBL/GenBank/DDBJ whole genome shotgun (WGS) entry which is preliminary data.</text>
</comment>
<reference evidence="2 3" key="1">
    <citation type="submission" date="2023-09" db="EMBL/GenBank/DDBJ databases">
        <authorList>
            <person name="Wang M."/>
        </authorList>
    </citation>
    <scope>NUCLEOTIDE SEQUENCE [LARGE SCALE GENOMIC DNA]</scope>
    <source>
        <strain evidence="2">GT-2023</strain>
        <tissue evidence="2">Liver</tissue>
    </source>
</reference>
<proteinExistence type="predicted"/>
<gene>
    <name evidence="2" type="ORF">QQF64_016163</name>
</gene>
<protein>
    <submittedName>
        <fullName evidence="2">Uncharacterized protein</fullName>
    </submittedName>
</protein>
<evidence type="ECO:0000313" key="2">
    <source>
        <dbReference type="EMBL" id="KAL1253934.1"/>
    </source>
</evidence>
<keyword evidence="3" id="KW-1185">Reference proteome</keyword>
<accession>A0ABR3LQI5</accession>
<sequence>MLMEDLAHQKSATSLIYSAERTAYDLNHGRGSRSHRRLEEGEGNESYRSARSFCMNPAEEDNAQKPPKAATHTLLLWEPIRTVLCP</sequence>
<evidence type="ECO:0000313" key="3">
    <source>
        <dbReference type="Proteomes" id="UP001558613"/>
    </source>
</evidence>
<dbReference type="Proteomes" id="UP001558613">
    <property type="component" value="Unassembled WGS sequence"/>
</dbReference>
<name>A0ABR3LQI5_9TELE</name>
<organism evidence="2 3">
    <name type="scientific">Cirrhinus molitorella</name>
    <name type="common">mud carp</name>
    <dbReference type="NCBI Taxonomy" id="172907"/>
    <lineage>
        <taxon>Eukaryota</taxon>
        <taxon>Metazoa</taxon>
        <taxon>Chordata</taxon>
        <taxon>Craniata</taxon>
        <taxon>Vertebrata</taxon>
        <taxon>Euteleostomi</taxon>
        <taxon>Actinopterygii</taxon>
        <taxon>Neopterygii</taxon>
        <taxon>Teleostei</taxon>
        <taxon>Ostariophysi</taxon>
        <taxon>Cypriniformes</taxon>
        <taxon>Cyprinidae</taxon>
        <taxon>Labeoninae</taxon>
        <taxon>Labeonini</taxon>
        <taxon>Cirrhinus</taxon>
    </lineage>
</organism>